<organism evidence="5">
    <name type="scientific">marine sediment metagenome</name>
    <dbReference type="NCBI Taxonomy" id="412755"/>
    <lineage>
        <taxon>unclassified sequences</taxon>
        <taxon>metagenomes</taxon>
        <taxon>ecological metagenomes</taxon>
    </lineage>
</organism>
<dbReference type="InterPro" id="IPR036899">
    <property type="entry name" value="Ribosomal_uL13_sf"/>
</dbReference>
<evidence type="ECO:0008006" key="6">
    <source>
        <dbReference type="Google" id="ProtNLM"/>
    </source>
</evidence>
<name>X1EQM3_9ZZZZ</name>
<gene>
    <name evidence="5" type="ORF">S03H2_13083</name>
</gene>
<evidence type="ECO:0000313" key="5">
    <source>
        <dbReference type="EMBL" id="GAH34892.1"/>
    </source>
</evidence>
<dbReference type="NCBIfam" id="TIGR01066">
    <property type="entry name" value="rplM_bact"/>
    <property type="match status" value="1"/>
</dbReference>
<dbReference type="CDD" id="cd00392">
    <property type="entry name" value="Ribosomal_L13"/>
    <property type="match status" value="1"/>
</dbReference>
<comment type="caution">
    <text evidence="5">The sequence shown here is derived from an EMBL/GenBank/DDBJ whole genome shotgun (WGS) entry which is preliminary data.</text>
</comment>
<dbReference type="InterPro" id="IPR005823">
    <property type="entry name" value="Ribosomal_uL13_bac-type"/>
</dbReference>
<dbReference type="PROSITE" id="PS00783">
    <property type="entry name" value="RIBOSOMAL_L13"/>
    <property type="match status" value="1"/>
</dbReference>
<dbReference type="GO" id="GO:0017148">
    <property type="term" value="P:negative regulation of translation"/>
    <property type="evidence" value="ECO:0007669"/>
    <property type="project" value="TreeGrafter"/>
</dbReference>
<dbReference type="Gene3D" id="3.90.1180.10">
    <property type="entry name" value="Ribosomal protein L13"/>
    <property type="match status" value="1"/>
</dbReference>
<comment type="similarity">
    <text evidence="1">Belongs to the universal ribosomal protein uL13 family.</text>
</comment>
<keyword evidence="2" id="KW-0689">Ribosomal protein</keyword>
<dbReference type="InterPro" id="IPR023563">
    <property type="entry name" value="Ribosomal_uL13_CS"/>
</dbReference>
<protein>
    <recommendedName>
        <fullName evidence="6">50S ribosomal protein L13</fullName>
    </recommendedName>
</protein>
<feature type="region of interest" description="Disordered" evidence="4">
    <location>
        <begin position="130"/>
        <end position="162"/>
    </location>
</feature>
<dbReference type="GO" id="GO:0022625">
    <property type="term" value="C:cytosolic large ribosomal subunit"/>
    <property type="evidence" value="ECO:0007669"/>
    <property type="project" value="TreeGrafter"/>
</dbReference>
<dbReference type="EMBL" id="BARU01006647">
    <property type="protein sequence ID" value="GAH34892.1"/>
    <property type="molecule type" value="Genomic_DNA"/>
</dbReference>
<evidence type="ECO:0000256" key="4">
    <source>
        <dbReference type="SAM" id="MobiDB-lite"/>
    </source>
</evidence>
<dbReference type="GO" id="GO:0003735">
    <property type="term" value="F:structural constituent of ribosome"/>
    <property type="evidence" value="ECO:0007669"/>
    <property type="project" value="InterPro"/>
</dbReference>
<dbReference type="Pfam" id="PF00572">
    <property type="entry name" value="Ribosomal_L13"/>
    <property type="match status" value="1"/>
</dbReference>
<feature type="compositionally biased region" description="Basic and acidic residues" evidence="4">
    <location>
        <begin position="139"/>
        <end position="162"/>
    </location>
</feature>
<dbReference type="AlphaFoldDB" id="X1EQM3"/>
<dbReference type="SUPFAM" id="SSF52161">
    <property type="entry name" value="Ribosomal protein L13"/>
    <property type="match status" value="1"/>
</dbReference>
<dbReference type="GO" id="GO:0006412">
    <property type="term" value="P:translation"/>
    <property type="evidence" value="ECO:0007669"/>
    <property type="project" value="InterPro"/>
</dbReference>
<accession>X1EQM3</accession>
<dbReference type="GO" id="GO:0003729">
    <property type="term" value="F:mRNA binding"/>
    <property type="evidence" value="ECO:0007669"/>
    <property type="project" value="UniProtKB-ARBA"/>
</dbReference>
<sequence>MKTYSPKAKDIEREWWVIDAKDKTLGRIATQIAKLLMGKHKPIYAPHIDTGDYVVVINAAKVKVTGKKAEQKVYYRHSGYPGGLKSRRFEELFSKDPSRVMEFAVKGMLPHNRLGRAMFKKLKVYPGNEHPHQAQISFRHPERSEGLRMTENEESEILPKER</sequence>
<evidence type="ECO:0000256" key="1">
    <source>
        <dbReference type="ARBA" id="ARBA00006227"/>
    </source>
</evidence>
<dbReference type="PANTHER" id="PTHR11545:SF2">
    <property type="entry name" value="LARGE RIBOSOMAL SUBUNIT PROTEIN UL13M"/>
    <property type="match status" value="1"/>
</dbReference>
<dbReference type="FunFam" id="3.90.1180.10:FF:000001">
    <property type="entry name" value="50S ribosomal protein L13"/>
    <property type="match status" value="1"/>
</dbReference>
<dbReference type="PANTHER" id="PTHR11545">
    <property type="entry name" value="RIBOSOMAL PROTEIN L13"/>
    <property type="match status" value="1"/>
</dbReference>
<proteinExistence type="inferred from homology"/>
<dbReference type="PIRSF" id="PIRSF002181">
    <property type="entry name" value="Ribosomal_L13"/>
    <property type="match status" value="1"/>
</dbReference>
<dbReference type="HAMAP" id="MF_01366">
    <property type="entry name" value="Ribosomal_uL13"/>
    <property type="match status" value="1"/>
</dbReference>
<reference evidence="5" key="1">
    <citation type="journal article" date="2014" name="Front. Microbiol.">
        <title>High frequency of phylogenetically diverse reductive dehalogenase-homologous genes in deep subseafloor sedimentary metagenomes.</title>
        <authorList>
            <person name="Kawai M."/>
            <person name="Futagami T."/>
            <person name="Toyoda A."/>
            <person name="Takaki Y."/>
            <person name="Nishi S."/>
            <person name="Hori S."/>
            <person name="Arai W."/>
            <person name="Tsubouchi T."/>
            <person name="Morono Y."/>
            <person name="Uchiyama I."/>
            <person name="Ito T."/>
            <person name="Fujiyama A."/>
            <person name="Inagaki F."/>
            <person name="Takami H."/>
        </authorList>
    </citation>
    <scope>NUCLEOTIDE SEQUENCE</scope>
    <source>
        <strain evidence="5">Expedition CK06-06</strain>
    </source>
</reference>
<evidence type="ECO:0000256" key="3">
    <source>
        <dbReference type="ARBA" id="ARBA00023274"/>
    </source>
</evidence>
<keyword evidence="3" id="KW-0687">Ribonucleoprotein</keyword>
<evidence type="ECO:0000256" key="2">
    <source>
        <dbReference type="ARBA" id="ARBA00022980"/>
    </source>
</evidence>
<dbReference type="InterPro" id="IPR005822">
    <property type="entry name" value="Ribosomal_uL13"/>
</dbReference>